<comment type="caution">
    <text evidence="2">The sequence shown here is derived from an EMBL/GenBank/DDBJ whole genome shotgun (WGS) entry which is preliminary data.</text>
</comment>
<gene>
    <name evidence="2" type="ORF">PR002_g17649</name>
</gene>
<evidence type="ECO:0000313" key="3">
    <source>
        <dbReference type="Proteomes" id="UP000435112"/>
    </source>
</evidence>
<reference evidence="2 3" key="1">
    <citation type="submission" date="2018-09" db="EMBL/GenBank/DDBJ databases">
        <title>Genomic investigation of the strawberry pathogen Phytophthora fragariae indicates pathogenicity is determined by transcriptional variation in three key races.</title>
        <authorList>
            <person name="Adams T.M."/>
            <person name="Armitage A.D."/>
            <person name="Sobczyk M.K."/>
            <person name="Bates H.J."/>
            <person name="Dunwell J.M."/>
            <person name="Nellist C.F."/>
            <person name="Harrison R.J."/>
        </authorList>
    </citation>
    <scope>NUCLEOTIDE SEQUENCE [LARGE SCALE GENOMIC DNA]</scope>
    <source>
        <strain evidence="2 3">SCRP324</strain>
    </source>
</reference>
<evidence type="ECO:0000256" key="1">
    <source>
        <dbReference type="SAM" id="MobiDB-lite"/>
    </source>
</evidence>
<sequence>MSKPPTPELDTPKTPPAPTPDKLPTPKPDTSTLLSAPGTPKAKPAPTLPSAKDTGDVLPQSRDTSESKPTASHGVFAHRIIAPDHKPVPMPEPTTPLMQNSKKTTTPTQKPSHTSAKRAERLRTRSAAEEVNRAADQVQVLVCAEDKNDQGYNFMGDTNAPMAMSSVLIISYDAPTP</sequence>
<dbReference type="EMBL" id="QXFU01001440">
    <property type="protein sequence ID" value="KAE9002381.1"/>
    <property type="molecule type" value="Genomic_DNA"/>
</dbReference>
<accession>A0A6A3K5R9</accession>
<feature type="compositionally biased region" description="Low complexity" evidence="1">
    <location>
        <begin position="101"/>
        <end position="114"/>
    </location>
</feature>
<dbReference type="Proteomes" id="UP000435112">
    <property type="component" value="Unassembled WGS sequence"/>
</dbReference>
<feature type="compositionally biased region" description="Basic and acidic residues" evidence="1">
    <location>
        <begin position="117"/>
        <end position="132"/>
    </location>
</feature>
<organism evidence="2 3">
    <name type="scientific">Phytophthora rubi</name>
    <dbReference type="NCBI Taxonomy" id="129364"/>
    <lineage>
        <taxon>Eukaryota</taxon>
        <taxon>Sar</taxon>
        <taxon>Stramenopiles</taxon>
        <taxon>Oomycota</taxon>
        <taxon>Peronosporomycetes</taxon>
        <taxon>Peronosporales</taxon>
        <taxon>Peronosporaceae</taxon>
        <taxon>Phytophthora</taxon>
    </lineage>
</organism>
<evidence type="ECO:0000313" key="2">
    <source>
        <dbReference type="EMBL" id="KAE9002381.1"/>
    </source>
</evidence>
<feature type="compositionally biased region" description="Pro residues" evidence="1">
    <location>
        <begin position="1"/>
        <end position="27"/>
    </location>
</feature>
<dbReference type="OrthoDB" id="10483932at2759"/>
<dbReference type="AlphaFoldDB" id="A0A6A3K5R9"/>
<feature type="compositionally biased region" description="Low complexity" evidence="1">
    <location>
        <begin position="28"/>
        <end position="52"/>
    </location>
</feature>
<protein>
    <submittedName>
        <fullName evidence="2">Uncharacterized protein</fullName>
    </submittedName>
</protein>
<feature type="region of interest" description="Disordered" evidence="1">
    <location>
        <begin position="1"/>
        <end position="132"/>
    </location>
</feature>
<name>A0A6A3K5R9_9STRA</name>
<proteinExistence type="predicted"/>